<dbReference type="InterPro" id="IPR017782">
    <property type="entry name" value="Hydroxyacylglutathione_Hdrlase"/>
</dbReference>
<gene>
    <name evidence="7 9" type="primary">gloB</name>
    <name evidence="9" type="ORF">NWP23_09205</name>
</gene>
<comment type="catalytic activity">
    <reaction evidence="1 7">
        <text>an S-(2-hydroxyacyl)glutathione + H2O = a 2-hydroxy carboxylate + glutathione + H(+)</text>
        <dbReference type="Rhea" id="RHEA:21864"/>
        <dbReference type="ChEBI" id="CHEBI:15377"/>
        <dbReference type="ChEBI" id="CHEBI:15378"/>
        <dbReference type="ChEBI" id="CHEBI:57925"/>
        <dbReference type="ChEBI" id="CHEBI:58896"/>
        <dbReference type="ChEBI" id="CHEBI:71261"/>
        <dbReference type="EC" id="3.1.2.6"/>
    </reaction>
</comment>
<dbReference type="Pfam" id="PF00753">
    <property type="entry name" value="Lactamase_B"/>
    <property type="match status" value="1"/>
</dbReference>
<feature type="binding site" evidence="7">
    <location>
        <position position="175"/>
    </location>
    <ligand>
        <name>Zn(2+)</name>
        <dbReference type="ChEBI" id="CHEBI:29105"/>
        <label>2</label>
    </ligand>
</feature>
<dbReference type="GO" id="GO:0019243">
    <property type="term" value="P:methylglyoxal catabolic process to D-lactate via S-lactoyl-glutathione"/>
    <property type="evidence" value="ECO:0007669"/>
    <property type="project" value="UniProtKB-UniRule"/>
</dbReference>
<evidence type="ECO:0000313" key="9">
    <source>
        <dbReference type="EMBL" id="MDH6063941.1"/>
    </source>
</evidence>
<feature type="binding site" evidence="7">
    <location>
        <position position="137"/>
    </location>
    <ligand>
        <name>Zn(2+)</name>
        <dbReference type="ChEBI" id="CHEBI:29105"/>
        <label>1</label>
    </ligand>
</feature>
<evidence type="ECO:0000256" key="3">
    <source>
        <dbReference type="ARBA" id="ARBA00006759"/>
    </source>
</evidence>
<evidence type="ECO:0000256" key="6">
    <source>
        <dbReference type="ARBA" id="ARBA00022833"/>
    </source>
</evidence>
<evidence type="ECO:0000313" key="10">
    <source>
        <dbReference type="Proteomes" id="UP001159370"/>
    </source>
</evidence>
<dbReference type="PANTHER" id="PTHR43705:SF1">
    <property type="entry name" value="HYDROXYACYLGLUTATHIONE HYDROLASE GLOB"/>
    <property type="match status" value="1"/>
</dbReference>
<dbReference type="SUPFAM" id="SSF56281">
    <property type="entry name" value="Metallo-hydrolase/oxidoreductase"/>
    <property type="match status" value="1"/>
</dbReference>
<name>A0AA43KEV4_9CYAN</name>
<feature type="binding site" evidence="7">
    <location>
        <position position="137"/>
    </location>
    <ligand>
        <name>Zn(2+)</name>
        <dbReference type="ChEBI" id="CHEBI:29105"/>
        <label>2</label>
    </ligand>
</feature>
<evidence type="ECO:0000256" key="4">
    <source>
        <dbReference type="ARBA" id="ARBA00022723"/>
    </source>
</evidence>
<dbReference type="PIRSF" id="PIRSF005457">
    <property type="entry name" value="Glx"/>
    <property type="match status" value="1"/>
</dbReference>
<evidence type="ECO:0000256" key="7">
    <source>
        <dbReference type="HAMAP-Rule" id="MF_01374"/>
    </source>
</evidence>
<comment type="cofactor">
    <cofactor evidence="7">
        <name>Zn(2+)</name>
        <dbReference type="ChEBI" id="CHEBI:29105"/>
    </cofactor>
    <text evidence="7">Binds 2 Zn(2+) ions per subunit.</text>
</comment>
<dbReference type="EMBL" id="JANQDL010000064">
    <property type="protein sequence ID" value="MDH6063941.1"/>
    <property type="molecule type" value="Genomic_DNA"/>
</dbReference>
<dbReference type="PANTHER" id="PTHR43705">
    <property type="entry name" value="HYDROXYACYLGLUTATHIONE HYDROLASE"/>
    <property type="match status" value="1"/>
</dbReference>
<keyword evidence="6 7" id="KW-0862">Zinc</keyword>
<evidence type="ECO:0000256" key="2">
    <source>
        <dbReference type="ARBA" id="ARBA00004963"/>
    </source>
</evidence>
<dbReference type="CDD" id="cd07723">
    <property type="entry name" value="hydroxyacylglutathione_hydrolase_MBL-fold"/>
    <property type="match status" value="1"/>
</dbReference>
<dbReference type="GeneID" id="83685744"/>
<evidence type="ECO:0000256" key="5">
    <source>
        <dbReference type="ARBA" id="ARBA00022801"/>
    </source>
</evidence>
<organism evidence="9 10">
    <name type="scientific">Umezakia ovalisporum FSS-62</name>
    <dbReference type="NCBI Taxonomy" id="2971776"/>
    <lineage>
        <taxon>Bacteria</taxon>
        <taxon>Bacillati</taxon>
        <taxon>Cyanobacteriota</taxon>
        <taxon>Cyanophyceae</taxon>
        <taxon>Nostocales</taxon>
        <taxon>Nodulariaceae</taxon>
        <taxon>Umezakia</taxon>
    </lineage>
</organism>
<keyword evidence="4 7" id="KW-0479">Metal-binding</keyword>
<comment type="function">
    <text evidence="7">Thiolesterase that catalyzes the hydrolysis of S-D-lactoyl-glutathione to form glutathione and D-lactic acid.</text>
</comment>
<keyword evidence="5 7" id="KW-0378">Hydrolase</keyword>
<dbReference type="Gene3D" id="3.60.15.10">
    <property type="entry name" value="Ribonuclease Z/Hydroxyacylglutathione hydrolase-like"/>
    <property type="match status" value="1"/>
</dbReference>
<feature type="binding site" evidence="7">
    <location>
        <position position="59"/>
    </location>
    <ligand>
        <name>Zn(2+)</name>
        <dbReference type="ChEBI" id="CHEBI:29105"/>
        <label>2</label>
    </ligand>
</feature>
<dbReference type="GO" id="GO:0046872">
    <property type="term" value="F:metal ion binding"/>
    <property type="evidence" value="ECO:0007669"/>
    <property type="project" value="UniProtKB-KW"/>
</dbReference>
<feature type="binding site" evidence="7">
    <location>
        <position position="58"/>
    </location>
    <ligand>
        <name>Zn(2+)</name>
        <dbReference type="ChEBI" id="CHEBI:29105"/>
        <label>2</label>
    </ligand>
</feature>
<comment type="similarity">
    <text evidence="3 7">Belongs to the metallo-beta-lactamase superfamily. Glyoxalase II family.</text>
</comment>
<reference evidence="9 10" key="1">
    <citation type="journal article" date="2023" name="J. Phycol.">
        <title>Chrysosporum ovalisporum is synonymous with the true-branching cyanobacterium Umezakia natans (Nostocales/Aphanizomenonaceae).</title>
        <authorList>
            <person name="McGregor G.B."/>
            <person name="Sendall B.C."/>
            <person name="Niiyama Y."/>
            <person name="Tuji A."/>
            <person name="Willis A."/>
        </authorList>
    </citation>
    <scope>NUCLEOTIDE SEQUENCE [LARGE SCALE GENOMIC DNA]</scope>
    <source>
        <strain evidence="9 10">FSS-62</strain>
    </source>
</reference>
<dbReference type="NCBIfam" id="TIGR03413">
    <property type="entry name" value="GSH_gloB"/>
    <property type="match status" value="1"/>
</dbReference>
<feature type="binding site" evidence="7">
    <location>
        <position position="56"/>
    </location>
    <ligand>
        <name>Zn(2+)</name>
        <dbReference type="ChEBI" id="CHEBI:29105"/>
        <label>1</label>
    </ligand>
</feature>
<dbReference type="EC" id="3.1.2.6" evidence="7"/>
<dbReference type="RefSeq" id="WP_280651767.1">
    <property type="nucleotide sequence ID" value="NZ_JANQDL010000064.1"/>
</dbReference>
<evidence type="ECO:0000259" key="8">
    <source>
        <dbReference type="SMART" id="SM00849"/>
    </source>
</evidence>
<comment type="pathway">
    <text evidence="2 7">Secondary metabolite metabolism; methylglyoxal degradation; (R)-lactate from methylglyoxal: step 2/2.</text>
</comment>
<feature type="domain" description="Metallo-beta-lactamase" evidence="8">
    <location>
        <begin position="11"/>
        <end position="175"/>
    </location>
</feature>
<dbReference type="InterPro" id="IPR036866">
    <property type="entry name" value="RibonucZ/Hydroxyglut_hydro"/>
</dbReference>
<dbReference type="InterPro" id="IPR001279">
    <property type="entry name" value="Metallo-B-lactamas"/>
</dbReference>
<dbReference type="Pfam" id="PF16123">
    <property type="entry name" value="HAGH_C"/>
    <property type="match status" value="1"/>
</dbReference>
<dbReference type="InterPro" id="IPR035680">
    <property type="entry name" value="Clx_II_MBL"/>
</dbReference>
<dbReference type="InterPro" id="IPR032282">
    <property type="entry name" value="HAGH_C"/>
</dbReference>
<protein>
    <recommendedName>
        <fullName evidence="7">Hydroxyacylglutathione hydrolase</fullName>
        <ecNumber evidence="7">3.1.2.6</ecNumber>
    </recommendedName>
    <alternativeName>
        <fullName evidence="7">Glyoxalase II</fullName>
        <shortName evidence="7">Glx II</shortName>
    </alternativeName>
</protein>
<comment type="subunit">
    <text evidence="7">Monomer.</text>
</comment>
<feature type="binding site" evidence="7">
    <location>
        <position position="113"/>
    </location>
    <ligand>
        <name>Zn(2+)</name>
        <dbReference type="ChEBI" id="CHEBI:29105"/>
        <label>1</label>
    </ligand>
</feature>
<feature type="binding site" evidence="7">
    <location>
        <position position="54"/>
    </location>
    <ligand>
        <name>Zn(2+)</name>
        <dbReference type="ChEBI" id="CHEBI:29105"/>
        <label>1</label>
    </ligand>
</feature>
<dbReference type="SMART" id="SM00849">
    <property type="entry name" value="Lactamase_B"/>
    <property type="match status" value="1"/>
</dbReference>
<comment type="caution">
    <text evidence="9">The sequence shown here is derived from an EMBL/GenBank/DDBJ whole genome shotgun (WGS) entry which is preliminary data.</text>
</comment>
<proteinExistence type="inferred from homology"/>
<dbReference type="GO" id="GO:0004416">
    <property type="term" value="F:hydroxyacylglutathione hydrolase activity"/>
    <property type="evidence" value="ECO:0007669"/>
    <property type="project" value="UniProtKB-UniRule"/>
</dbReference>
<dbReference type="Proteomes" id="UP001159370">
    <property type="component" value="Unassembled WGS sequence"/>
</dbReference>
<sequence>MQVIRLQALSDNYIFLLHDHQQNIAAVVDPAEAEPVLTQLAEIKAELVAIFNTHHHHDHVGGNKQLIKHFPNLTVYGGAEDQGRIPEQQVFLQQSDRVEFGHRTAAVLFVPGHTRAHIAYYFPPVTSGEPGELFCGDTLFAGGCGRLFEGTPAQMVESLNKLRSLPDNTRVWCAHEYTLKNLQFALTVDSENTELQRRYHEVKNYRSRQEATVPSSLGVEKLTNPFLRWEQPSLQLATKSSDPVQTFARLRGMKDKF</sequence>
<accession>A0AA43KEV4</accession>
<dbReference type="AlphaFoldDB" id="A0AA43KEV4"/>
<dbReference type="InterPro" id="IPR050110">
    <property type="entry name" value="Glyoxalase_II_hydrolase"/>
</dbReference>
<evidence type="ECO:0000256" key="1">
    <source>
        <dbReference type="ARBA" id="ARBA00001623"/>
    </source>
</evidence>
<dbReference type="HAMAP" id="MF_01374">
    <property type="entry name" value="Glyoxalase_2"/>
    <property type="match status" value="1"/>
</dbReference>